<dbReference type="AlphaFoldDB" id="A0A8H7RN15"/>
<dbReference type="InterPro" id="IPR011990">
    <property type="entry name" value="TPR-like_helical_dom_sf"/>
</dbReference>
<evidence type="ECO:0000256" key="5">
    <source>
        <dbReference type="ARBA" id="ARBA00022803"/>
    </source>
</evidence>
<dbReference type="Proteomes" id="UP000603453">
    <property type="component" value="Unassembled WGS sequence"/>
</dbReference>
<protein>
    <submittedName>
        <fullName evidence="8">Uncharacterized protein</fullName>
    </submittedName>
</protein>
<keyword evidence="2" id="KW-0677">Repeat</keyword>
<keyword evidence="5 7" id="KW-0802">TPR repeat</keyword>
<evidence type="ECO:0000256" key="4">
    <source>
        <dbReference type="ARBA" id="ARBA00022786"/>
    </source>
</evidence>
<dbReference type="Pfam" id="PF12895">
    <property type="entry name" value="ANAPC3"/>
    <property type="match status" value="1"/>
</dbReference>
<keyword evidence="3" id="KW-0498">Mitosis</keyword>
<evidence type="ECO:0000313" key="9">
    <source>
        <dbReference type="Proteomes" id="UP000603453"/>
    </source>
</evidence>
<dbReference type="PANTHER" id="PTHR12558">
    <property type="entry name" value="CELL DIVISION CYCLE 16,23,27"/>
    <property type="match status" value="1"/>
</dbReference>
<evidence type="ECO:0000256" key="7">
    <source>
        <dbReference type="PROSITE-ProRule" id="PRU00339"/>
    </source>
</evidence>
<evidence type="ECO:0000256" key="3">
    <source>
        <dbReference type="ARBA" id="ARBA00022776"/>
    </source>
</evidence>
<comment type="caution">
    <text evidence="8">The sequence shown here is derived from an EMBL/GenBank/DDBJ whole genome shotgun (WGS) entry which is preliminary data.</text>
</comment>
<feature type="repeat" description="TPR" evidence="7">
    <location>
        <begin position="312"/>
        <end position="345"/>
    </location>
</feature>
<dbReference type="GO" id="GO:0045842">
    <property type="term" value="P:positive regulation of mitotic metaphase/anaphase transition"/>
    <property type="evidence" value="ECO:0007669"/>
    <property type="project" value="TreeGrafter"/>
</dbReference>
<dbReference type="InterPro" id="IPR019734">
    <property type="entry name" value="TPR_rpt"/>
</dbReference>
<dbReference type="GO" id="GO:0016567">
    <property type="term" value="P:protein ubiquitination"/>
    <property type="evidence" value="ECO:0007669"/>
    <property type="project" value="TreeGrafter"/>
</dbReference>
<dbReference type="SUPFAM" id="SSF48452">
    <property type="entry name" value="TPR-like"/>
    <property type="match status" value="2"/>
</dbReference>
<evidence type="ECO:0000313" key="8">
    <source>
        <dbReference type="EMBL" id="KAG2213528.1"/>
    </source>
</evidence>
<name>A0A8H7RN15_9FUNG</name>
<evidence type="ECO:0000256" key="6">
    <source>
        <dbReference type="ARBA" id="ARBA00023306"/>
    </source>
</evidence>
<dbReference type="GO" id="GO:0051301">
    <property type="term" value="P:cell division"/>
    <property type="evidence" value="ECO:0007669"/>
    <property type="project" value="UniProtKB-KW"/>
</dbReference>
<dbReference type="PROSITE" id="PS50005">
    <property type="entry name" value="TPR"/>
    <property type="match status" value="2"/>
</dbReference>
<dbReference type="Gene3D" id="1.25.40.10">
    <property type="entry name" value="Tetratricopeptide repeat domain"/>
    <property type="match status" value="1"/>
</dbReference>
<dbReference type="EMBL" id="JAEPRD010000003">
    <property type="protein sequence ID" value="KAG2213528.1"/>
    <property type="molecule type" value="Genomic_DNA"/>
</dbReference>
<keyword evidence="6" id="KW-0131">Cell cycle</keyword>
<organism evidence="8 9">
    <name type="scientific">Mucor saturninus</name>
    <dbReference type="NCBI Taxonomy" id="64648"/>
    <lineage>
        <taxon>Eukaryota</taxon>
        <taxon>Fungi</taxon>
        <taxon>Fungi incertae sedis</taxon>
        <taxon>Mucoromycota</taxon>
        <taxon>Mucoromycotina</taxon>
        <taxon>Mucoromycetes</taxon>
        <taxon>Mucorales</taxon>
        <taxon>Mucorineae</taxon>
        <taxon>Mucoraceae</taxon>
        <taxon>Mucor</taxon>
    </lineage>
</organism>
<keyword evidence="9" id="KW-1185">Reference proteome</keyword>
<evidence type="ECO:0000256" key="1">
    <source>
        <dbReference type="ARBA" id="ARBA00022618"/>
    </source>
</evidence>
<gene>
    <name evidence="8" type="ORF">INT47_009202</name>
</gene>
<dbReference type="PANTHER" id="PTHR12558:SF9">
    <property type="entry name" value="CELL DIVISION CYCLE PROTEIN 16 HOMOLOG"/>
    <property type="match status" value="1"/>
</dbReference>
<evidence type="ECO:0000256" key="2">
    <source>
        <dbReference type="ARBA" id="ARBA00022737"/>
    </source>
</evidence>
<proteinExistence type="predicted"/>
<dbReference type="GO" id="GO:0031145">
    <property type="term" value="P:anaphase-promoting complex-dependent catabolic process"/>
    <property type="evidence" value="ECO:0007669"/>
    <property type="project" value="TreeGrafter"/>
</dbReference>
<feature type="repeat" description="TPR" evidence="7">
    <location>
        <begin position="346"/>
        <end position="379"/>
    </location>
</feature>
<dbReference type="GO" id="GO:0005737">
    <property type="term" value="C:cytoplasm"/>
    <property type="evidence" value="ECO:0007669"/>
    <property type="project" value="TreeGrafter"/>
</dbReference>
<dbReference type="SMART" id="SM00028">
    <property type="entry name" value="TPR"/>
    <property type="match status" value="9"/>
</dbReference>
<dbReference type="OrthoDB" id="10006270at2759"/>
<dbReference type="Pfam" id="PF13181">
    <property type="entry name" value="TPR_8"/>
    <property type="match status" value="2"/>
</dbReference>
<reference evidence="8" key="1">
    <citation type="submission" date="2020-12" db="EMBL/GenBank/DDBJ databases">
        <title>Metabolic potential, ecology and presence of endohyphal bacteria is reflected in genomic diversity of Mucoromycotina.</title>
        <authorList>
            <person name="Muszewska A."/>
            <person name="Okrasinska A."/>
            <person name="Steczkiewicz K."/>
            <person name="Drgas O."/>
            <person name="Orlowska M."/>
            <person name="Perlinska-Lenart U."/>
            <person name="Aleksandrzak-Piekarczyk T."/>
            <person name="Szatraj K."/>
            <person name="Zielenkiewicz U."/>
            <person name="Pilsyk S."/>
            <person name="Malc E."/>
            <person name="Mieczkowski P."/>
            <person name="Kruszewska J.S."/>
            <person name="Biernat P."/>
            <person name="Pawlowska J."/>
        </authorList>
    </citation>
    <scope>NUCLEOTIDE SEQUENCE</scope>
    <source>
        <strain evidence="8">WA0000017839</strain>
    </source>
</reference>
<accession>A0A8H7RN15</accession>
<keyword evidence="4" id="KW-0833">Ubl conjugation pathway</keyword>
<keyword evidence="1" id="KW-0132">Cell division</keyword>
<dbReference type="GO" id="GO:0005680">
    <property type="term" value="C:anaphase-promoting complex"/>
    <property type="evidence" value="ECO:0007669"/>
    <property type="project" value="UniProtKB-ARBA"/>
</dbReference>
<sequence length="575" mass="66064">MGERSSFHLTRSNAAMPNEGGKTRIDRLRLLRDSLLECHELGMASFLDEQLVVSSGKQDKKYSVDDVYSLALSYHGQQQYERALELLNQYDAINKNLYCRLLAARCSLALSEGADALDYLGHSNPFTQKNAKLLDNEDTGIKVESLMCFTRAKSYLLLGNYRRASDSFKEALKVDTRCSGALDSLVKLNSMTEKEEFEFVTTLPYEEHCGEEAGYFRYLYGLKLKRNIRNSEKMVAMPELDDLLEVHLFKAKRYMETGDFENCLKICETIRKRDSFYMDSIVLHITCLFELNKMIELYKYATELVERKNMESVTWYAVGLVHLNAKKNTEAREYFKRSLTLDNLLQEAWIGYGHSFAYEKEHEQAITAYMSASRLAPESHVPLLNIGMEYMLQNQLEEASNYFARGLHKNQNDPVLHNEAAVCFYKMEQYVRARSHLHLALQHAQEHQSGSSPIWEKIWCNLGHVYRHPPLLNYDRALKCLLNAKDHNPNNSDVRATIGMIYHIQNKTMAAIAEYYVALENSKDPASVNELLQLALKSQSEKGVCDPFSDEGMDFANLPELSSEIQLELDDAHWT</sequence>